<dbReference type="PANTHER" id="PTHR48049:SF60">
    <property type="entry name" value="UDP-GLYCOSYLTRANSFERASE 91B1"/>
    <property type="match status" value="1"/>
</dbReference>
<keyword evidence="2 4" id="KW-0328">Glycosyltransferase</keyword>
<accession>A0AAN9WXK3</accession>
<comment type="caution">
    <text evidence="6">The sequence shown here is derived from an EMBL/GenBank/DDBJ whole genome shotgun (WGS) entry which is preliminary data.</text>
</comment>
<dbReference type="CDD" id="cd03784">
    <property type="entry name" value="GT1_Gtf-like"/>
    <property type="match status" value="1"/>
</dbReference>
<evidence type="ECO:0000256" key="4">
    <source>
        <dbReference type="RuleBase" id="RU003718"/>
    </source>
</evidence>
<dbReference type="EMBL" id="JAYMYR010000001">
    <property type="protein sequence ID" value="KAK7382783.1"/>
    <property type="molecule type" value="Genomic_DNA"/>
</dbReference>
<dbReference type="EC" id="2.4.1.-" evidence="5"/>
<evidence type="ECO:0000256" key="5">
    <source>
        <dbReference type="RuleBase" id="RU362057"/>
    </source>
</evidence>
<gene>
    <name evidence="6" type="ORF">VNO80_01852</name>
</gene>
<evidence type="ECO:0000256" key="3">
    <source>
        <dbReference type="ARBA" id="ARBA00022679"/>
    </source>
</evidence>
<evidence type="ECO:0000313" key="7">
    <source>
        <dbReference type="Proteomes" id="UP001374584"/>
    </source>
</evidence>
<dbReference type="Proteomes" id="UP001374584">
    <property type="component" value="Unassembled WGS sequence"/>
</dbReference>
<comment type="similarity">
    <text evidence="1 4">Belongs to the UDP-glycosyltransferase family.</text>
</comment>
<organism evidence="6 7">
    <name type="scientific">Phaseolus coccineus</name>
    <name type="common">Scarlet runner bean</name>
    <name type="synonym">Phaseolus multiflorus</name>
    <dbReference type="NCBI Taxonomy" id="3886"/>
    <lineage>
        <taxon>Eukaryota</taxon>
        <taxon>Viridiplantae</taxon>
        <taxon>Streptophyta</taxon>
        <taxon>Embryophyta</taxon>
        <taxon>Tracheophyta</taxon>
        <taxon>Spermatophyta</taxon>
        <taxon>Magnoliopsida</taxon>
        <taxon>eudicotyledons</taxon>
        <taxon>Gunneridae</taxon>
        <taxon>Pentapetalae</taxon>
        <taxon>rosids</taxon>
        <taxon>fabids</taxon>
        <taxon>Fabales</taxon>
        <taxon>Fabaceae</taxon>
        <taxon>Papilionoideae</taxon>
        <taxon>50 kb inversion clade</taxon>
        <taxon>NPAAA clade</taxon>
        <taxon>indigoferoid/millettioid clade</taxon>
        <taxon>Phaseoleae</taxon>
        <taxon>Phaseolus</taxon>
    </lineage>
</organism>
<proteinExistence type="inferred from homology"/>
<keyword evidence="7" id="KW-1185">Reference proteome</keyword>
<evidence type="ECO:0000256" key="2">
    <source>
        <dbReference type="ARBA" id="ARBA00022676"/>
    </source>
</evidence>
<keyword evidence="3 4" id="KW-0808">Transferase</keyword>
<dbReference type="Gene3D" id="3.40.50.2000">
    <property type="entry name" value="Glycogen Phosphorylase B"/>
    <property type="match status" value="2"/>
</dbReference>
<reference evidence="6 7" key="1">
    <citation type="submission" date="2024-01" db="EMBL/GenBank/DDBJ databases">
        <title>The genomes of 5 underutilized Papilionoideae crops provide insights into root nodulation and disease resistanc.</title>
        <authorList>
            <person name="Jiang F."/>
        </authorList>
    </citation>
    <scope>NUCLEOTIDE SEQUENCE [LARGE SCALE GENOMIC DNA]</scope>
    <source>
        <strain evidence="6">JINMINGXINNONG_FW02</strain>
        <tissue evidence="6">Leaves</tissue>
    </source>
</reference>
<dbReference type="GO" id="GO:0035251">
    <property type="term" value="F:UDP-glucosyltransferase activity"/>
    <property type="evidence" value="ECO:0007669"/>
    <property type="project" value="InterPro"/>
</dbReference>
<dbReference type="SUPFAM" id="SSF53756">
    <property type="entry name" value="UDP-Glycosyltransferase/glycogen phosphorylase"/>
    <property type="match status" value="1"/>
</dbReference>
<sequence length="441" mass="50660">MAEQREKLHIVLFPWLAFGHIGPFFELAKLIAQKGHKISFISTPRNIHRLPKVPENLQPLVDLIELPLPRVDKLPENAEATVDIPKHIIPYLKLAFDGLEQPLTKFLERCKPHWIIYDFAPYWLPPISSKLGISCIFFSIFSASGLYLFLDDYTRKASESELNTWFPEDHYEANESGVSDVFRLLRISNGAQVIAIRTCMEIEGEPLKLCESIYKRSMIPVGLLTPSLQFSEDSNDENWNTIRNWLDKQEKGSVIYIAFGSEVTLSDENFTEITMGIEMSGFPFFWVLKKQNTSSVELQDMVGNNSGKGIVWRTWAPQMRILSHKSIGGFLTHCGWSSVIESLQIGCPLVLLPFQNEQFIVARLMEEKKVGFKVQRSEDEGKFTRDSLANALRSVMLEEEGKTYRNQAEEMSKLFGNKELHKKYADEFVDYMETHRPIIKN</sequence>
<dbReference type="AlphaFoldDB" id="A0AAN9WXK3"/>
<dbReference type="InterPro" id="IPR035595">
    <property type="entry name" value="UDP_glycos_trans_CS"/>
</dbReference>
<evidence type="ECO:0000256" key="1">
    <source>
        <dbReference type="ARBA" id="ARBA00009995"/>
    </source>
</evidence>
<dbReference type="Pfam" id="PF00201">
    <property type="entry name" value="UDPGT"/>
    <property type="match status" value="1"/>
</dbReference>
<dbReference type="PANTHER" id="PTHR48049">
    <property type="entry name" value="GLYCOSYLTRANSFERASE"/>
    <property type="match status" value="1"/>
</dbReference>
<protein>
    <recommendedName>
        <fullName evidence="5">Glycosyltransferase</fullName>
        <ecNumber evidence="5">2.4.1.-</ecNumber>
    </recommendedName>
</protein>
<dbReference type="InterPro" id="IPR050481">
    <property type="entry name" value="UDP-glycosyltransf_plant"/>
</dbReference>
<name>A0AAN9WXK3_PHACN</name>
<dbReference type="PROSITE" id="PS00375">
    <property type="entry name" value="UDPGT"/>
    <property type="match status" value="1"/>
</dbReference>
<dbReference type="FunFam" id="3.40.50.2000:FF:000037">
    <property type="entry name" value="Glycosyltransferase"/>
    <property type="match status" value="1"/>
</dbReference>
<evidence type="ECO:0000313" key="6">
    <source>
        <dbReference type="EMBL" id="KAK7382783.1"/>
    </source>
</evidence>
<dbReference type="InterPro" id="IPR002213">
    <property type="entry name" value="UDP_glucos_trans"/>
</dbReference>